<sequence>MAFSIFKKRENIYTFPNALTTARLILSPYIAYNILNQNYPLALTGFVFAGLSDATENSTGNIFGSSCRQSTYELLYFIIVENLFAPKFMIAWLTALIIGRDICLLGATLYLRYKMLTPPKTIRKFFDLKTPSIEIRPLTISKLNTALQITLIGGTLFFKVYDLSHTALLYVLQYVIGASTLASGLSYILLYKNSIKHVFIIIYAILTCFCI</sequence>
<organism evidence="3 4">
    <name type="scientific">Rozella allomycis (strain CSF55)</name>
    <dbReference type="NCBI Taxonomy" id="988480"/>
    <lineage>
        <taxon>Eukaryota</taxon>
        <taxon>Fungi</taxon>
        <taxon>Fungi incertae sedis</taxon>
        <taxon>Cryptomycota</taxon>
        <taxon>Cryptomycota incertae sedis</taxon>
        <taxon>Rozella</taxon>
    </lineage>
</organism>
<feature type="transmembrane region" description="Helical" evidence="2">
    <location>
        <begin position="167"/>
        <end position="190"/>
    </location>
</feature>
<keyword evidence="4" id="KW-1185">Reference proteome</keyword>
<protein>
    <submittedName>
        <fullName evidence="3">Uncharacterized protein</fullName>
    </submittedName>
</protein>
<gene>
    <name evidence="3" type="ORF">O9G_002285</name>
</gene>
<keyword evidence="2" id="KW-0812">Transmembrane</keyword>
<feature type="transmembrane region" description="Helical" evidence="2">
    <location>
        <begin position="90"/>
        <end position="111"/>
    </location>
</feature>
<feature type="transmembrane region" description="Helical" evidence="2">
    <location>
        <begin position="12"/>
        <end position="32"/>
    </location>
</feature>
<evidence type="ECO:0000313" key="3">
    <source>
        <dbReference type="EMBL" id="EPZ32509.1"/>
    </source>
</evidence>
<dbReference type="AlphaFoldDB" id="A0A075AVD1"/>
<keyword evidence="2" id="KW-0472">Membrane</keyword>
<accession>A0A075AVD1</accession>
<reference evidence="3 4" key="1">
    <citation type="journal article" date="2013" name="Curr. Biol.">
        <title>Shared signatures of parasitism and phylogenomics unite Cryptomycota and microsporidia.</title>
        <authorList>
            <person name="James T.Y."/>
            <person name="Pelin A."/>
            <person name="Bonen L."/>
            <person name="Ahrendt S."/>
            <person name="Sain D."/>
            <person name="Corradi N."/>
            <person name="Stajich J.E."/>
        </authorList>
    </citation>
    <scope>NUCLEOTIDE SEQUENCE [LARGE SCALE GENOMIC DNA]</scope>
    <source>
        <strain evidence="3 4">CSF55</strain>
    </source>
</reference>
<evidence type="ECO:0000256" key="1">
    <source>
        <dbReference type="ARBA" id="ARBA00022679"/>
    </source>
</evidence>
<dbReference type="GO" id="GO:0032049">
    <property type="term" value="P:cardiolipin biosynthetic process"/>
    <property type="evidence" value="ECO:0007669"/>
    <property type="project" value="TreeGrafter"/>
</dbReference>
<evidence type="ECO:0000256" key="2">
    <source>
        <dbReference type="SAM" id="Phobius"/>
    </source>
</evidence>
<dbReference type="PANTHER" id="PTHR14269:SF60">
    <property type="entry name" value="CARDIOLIPIN SYNTHASE (CMP-FORMING)"/>
    <property type="match status" value="1"/>
</dbReference>
<dbReference type="EMBL" id="KE561145">
    <property type="protein sequence ID" value="EPZ32509.1"/>
    <property type="molecule type" value="Genomic_DNA"/>
</dbReference>
<dbReference type="InterPro" id="IPR050324">
    <property type="entry name" value="CDP-alcohol_PTase-I"/>
</dbReference>
<evidence type="ECO:0000313" key="4">
    <source>
        <dbReference type="Proteomes" id="UP000030755"/>
    </source>
</evidence>
<keyword evidence="2" id="KW-1133">Transmembrane helix</keyword>
<feature type="transmembrane region" description="Helical" evidence="2">
    <location>
        <begin position="143"/>
        <end position="161"/>
    </location>
</feature>
<dbReference type="STRING" id="988480.A0A075AVD1"/>
<proteinExistence type="predicted"/>
<keyword evidence="1" id="KW-0808">Transferase</keyword>
<dbReference type="HOGENOM" id="CLU_051314_0_2_1"/>
<dbReference type="OrthoDB" id="10020554at2759"/>
<dbReference type="OMA" id="PEAMMTA"/>
<dbReference type="PANTHER" id="PTHR14269">
    <property type="entry name" value="CDP-DIACYLGLYCEROL--GLYCEROL-3-PHOSPHATE 3-PHOSPHATIDYLTRANSFERASE-RELATED"/>
    <property type="match status" value="1"/>
</dbReference>
<name>A0A075AVD1_ROZAC</name>
<dbReference type="GO" id="GO:0005739">
    <property type="term" value="C:mitochondrion"/>
    <property type="evidence" value="ECO:0007669"/>
    <property type="project" value="TreeGrafter"/>
</dbReference>
<dbReference type="Proteomes" id="UP000030755">
    <property type="component" value="Unassembled WGS sequence"/>
</dbReference>
<dbReference type="GO" id="GO:0043337">
    <property type="term" value="F:cardiolipin synthase (CMP-forming)"/>
    <property type="evidence" value="ECO:0007669"/>
    <property type="project" value="TreeGrafter"/>
</dbReference>